<keyword evidence="1" id="KW-1133">Transmembrane helix</keyword>
<dbReference type="InterPro" id="IPR053023">
    <property type="entry name" value="FLAP_modulator"/>
</dbReference>
<feature type="transmembrane region" description="Helical" evidence="1">
    <location>
        <begin position="157"/>
        <end position="179"/>
    </location>
</feature>
<dbReference type="AlphaFoldDB" id="A0AAW1WUB0"/>
<dbReference type="EMBL" id="JBEDUW010000005">
    <property type="protein sequence ID" value="KAK9926942.1"/>
    <property type="molecule type" value="Genomic_DNA"/>
</dbReference>
<evidence type="ECO:0000256" key="1">
    <source>
        <dbReference type="SAM" id="Phobius"/>
    </source>
</evidence>
<organism evidence="2 3">
    <name type="scientific">Rubus argutus</name>
    <name type="common">Southern blackberry</name>
    <dbReference type="NCBI Taxonomy" id="59490"/>
    <lineage>
        <taxon>Eukaryota</taxon>
        <taxon>Viridiplantae</taxon>
        <taxon>Streptophyta</taxon>
        <taxon>Embryophyta</taxon>
        <taxon>Tracheophyta</taxon>
        <taxon>Spermatophyta</taxon>
        <taxon>Magnoliopsida</taxon>
        <taxon>eudicotyledons</taxon>
        <taxon>Gunneridae</taxon>
        <taxon>Pentapetalae</taxon>
        <taxon>rosids</taxon>
        <taxon>fabids</taxon>
        <taxon>Rosales</taxon>
        <taxon>Rosaceae</taxon>
        <taxon>Rosoideae</taxon>
        <taxon>Rosoideae incertae sedis</taxon>
        <taxon>Rubus</taxon>
    </lineage>
</organism>
<evidence type="ECO:0000313" key="3">
    <source>
        <dbReference type="Proteomes" id="UP001457282"/>
    </source>
</evidence>
<gene>
    <name evidence="2" type="ORF">M0R45_024149</name>
</gene>
<sequence length="390" mass="43930">MATAAANLLVQTNTMKWKQSYPNNLFRSIPARPVKLKSFVSAVEKSHLIITDPKSNPGGHAESLQFRWGNHYCTIKENRSSANPNTAVKKPWKYALKALRKAAAAAVLVGMLLMYKPKSALADSLGRVRATMPPCSEPDWERLTASQHATMSKLAAASLWIVIYPLMVHLVVLIVLFIMCRLLQWLDPSWMQSALDGAKFLLLFPLLHFCWVTFYNPSSVFKLQLQVSLSNTGRALQMDLNRIAETADTSTYEGLNNIITETAVAFDRHSDCFISASSYVTDKLGMNSAQNYMDQLSHQERFNFYELVNMNNLKRKRSRGRKSAKKIQDEYMEVTILVAVDGKHELLAINSVDDLKKALQKLVSIGPDDTVYVYGLEVLWKPLLRAGRTI</sequence>
<keyword evidence="1" id="KW-0472">Membrane</keyword>
<dbReference type="InterPro" id="IPR010903">
    <property type="entry name" value="DUF1517"/>
</dbReference>
<evidence type="ECO:0000313" key="2">
    <source>
        <dbReference type="EMBL" id="KAK9926942.1"/>
    </source>
</evidence>
<dbReference type="Proteomes" id="UP001457282">
    <property type="component" value="Unassembled WGS sequence"/>
</dbReference>
<reference evidence="2 3" key="1">
    <citation type="journal article" date="2023" name="G3 (Bethesda)">
        <title>A chromosome-length genome assembly and annotation of blackberry (Rubus argutus, cv. 'Hillquist').</title>
        <authorList>
            <person name="Bruna T."/>
            <person name="Aryal R."/>
            <person name="Dudchenko O."/>
            <person name="Sargent D.J."/>
            <person name="Mead D."/>
            <person name="Buti M."/>
            <person name="Cavallini A."/>
            <person name="Hytonen T."/>
            <person name="Andres J."/>
            <person name="Pham M."/>
            <person name="Weisz D."/>
            <person name="Mascagni F."/>
            <person name="Usai G."/>
            <person name="Natali L."/>
            <person name="Bassil N."/>
            <person name="Fernandez G.E."/>
            <person name="Lomsadze A."/>
            <person name="Armour M."/>
            <person name="Olukolu B."/>
            <person name="Poorten T."/>
            <person name="Britton C."/>
            <person name="Davik J."/>
            <person name="Ashrafi H."/>
            <person name="Aiden E.L."/>
            <person name="Borodovsky M."/>
            <person name="Worthington M."/>
        </authorList>
    </citation>
    <scope>NUCLEOTIDE SEQUENCE [LARGE SCALE GENOMIC DNA]</scope>
    <source>
        <strain evidence="2">PI 553951</strain>
    </source>
</reference>
<accession>A0AAW1WUB0</accession>
<protein>
    <submittedName>
        <fullName evidence="2">Uncharacterized protein</fullName>
    </submittedName>
</protein>
<keyword evidence="1" id="KW-0812">Transmembrane</keyword>
<proteinExistence type="predicted"/>
<dbReference type="PANTHER" id="PTHR33975:SF2">
    <property type="entry name" value="MYELIN-ASSOCIATED OLIGODENDROCYTE BASIC PROTEIN"/>
    <property type="match status" value="1"/>
</dbReference>
<comment type="caution">
    <text evidence="2">The sequence shown here is derived from an EMBL/GenBank/DDBJ whole genome shotgun (WGS) entry which is preliminary data.</text>
</comment>
<feature type="transmembrane region" description="Helical" evidence="1">
    <location>
        <begin position="200"/>
        <end position="218"/>
    </location>
</feature>
<name>A0AAW1WUB0_RUBAR</name>
<dbReference type="PANTHER" id="PTHR33975">
    <property type="entry name" value="MYELIN-ASSOCIATED OLIGODENDROCYTE BASIC PROTEIN"/>
    <property type="match status" value="1"/>
</dbReference>
<dbReference type="GO" id="GO:0009507">
    <property type="term" value="C:chloroplast"/>
    <property type="evidence" value="ECO:0007669"/>
    <property type="project" value="TreeGrafter"/>
</dbReference>
<dbReference type="Pfam" id="PF07466">
    <property type="entry name" value="DUF1517"/>
    <property type="match status" value="1"/>
</dbReference>
<keyword evidence="3" id="KW-1185">Reference proteome</keyword>